<keyword evidence="4" id="KW-1185">Reference proteome</keyword>
<dbReference type="InterPro" id="IPR013087">
    <property type="entry name" value="Znf_C2H2_type"/>
</dbReference>
<dbReference type="AlphaFoldDB" id="A0A182U6Q9"/>
<sequence length="490" mass="55462">MVRHLREDHAGDGTQQNKIIRFSLVNFSLQDNEADLDCGIVKLEPILDDTKQSIDEQLKREMEFMFGKDPPSIVDTEQFEDCIEEKNHFRPTNIVVKEENLIEPQQPILSPPTTEKHEARVNNGVPGNGNEINEVKSIIRIKRLPGDILSIPKENSLPKISSNAMLSSDNFPKISSNSTLSSNNFPKTNSNSTAPSDNSSSARIGNRDDRPRSTFITSSTSAVNPSKLVARLPNGNYQPILPHPLGTVVTGFVQTRPPVRILNGYKLNKPLSVSQPPVVTTKHIRLPPTVINGLQPMHQPSSPPMAALKPWNGLRNAGKLSLHKLTTSYLLAEFKCTVYDCGFHSETLETMKEHFLIHQKPSNQHSITRFSPWLECWYCRNVATSSDNLLEHVQMMHKHCGYQCDQCCYRSRDPNSVVVHQRKYHNELFQKAKILCVPGRQKPYTPMDDDAIRIEMKTNVKGLHCSREYFKNMIIPLSMFQNVTLYVFSV</sequence>
<feature type="domain" description="C2H2-type" evidence="2">
    <location>
        <begin position="374"/>
        <end position="397"/>
    </location>
</feature>
<evidence type="ECO:0000313" key="4">
    <source>
        <dbReference type="Proteomes" id="UP000075902"/>
    </source>
</evidence>
<dbReference type="EnsemblMetazoa" id="AMEC014919-RA">
    <property type="protein sequence ID" value="AMEC014919-PA"/>
    <property type="gene ID" value="AMEC014919"/>
</dbReference>
<dbReference type="STRING" id="34690.A0A182U6Q9"/>
<dbReference type="SMART" id="SM00355">
    <property type="entry name" value="ZnF_C2H2"/>
    <property type="match status" value="3"/>
</dbReference>
<accession>A0A182U6Q9</accession>
<feature type="compositionally biased region" description="Low complexity" evidence="1">
    <location>
        <begin position="188"/>
        <end position="202"/>
    </location>
</feature>
<evidence type="ECO:0000259" key="2">
    <source>
        <dbReference type="SMART" id="SM00355"/>
    </source>
</evidence>
<reference evidence="4" key="1">
    <citation type="submission" date="2014-01" db="EMBL/GenBank/DDBJ databases">
        <title>The Genome Sequence of Anopheles melas CM1001059_A (V2).</title>
        <authorList>
            <consortium name="The Broad Institute Genomics Platform"/>
            <person name="Neafsey D.E."/>
            <person name="Besansky N."/>
            <person name="Howell P."/>
            <person name="Walton C."/>
            <person name="Young S.K."/>
            <person name="Zeng Q."/>
            <person name="Gargeya S."/>
            <person name="Fitzgerald M."/>
            <person name="Haas B."/>
            <person name="Abouelleil A."/>
            <person name="Allen A.W."/>
            <person name="Alvarado L."/>
            <person name="Arachchi H.M."/>
            <person name="Berlin A.M."/>
            <person name="Chapman S.B."/>
            <person name="Gainer-Dewar J."/>
            <person name="Goldberg J."/>
            <person name="Griggs A."/>
            <person name="Gujja S."/>
            <person name="Hansen M."/>
            <person name="Howarth C."/>
            <person name="Imamovic A."/>
            <person name="Ireland A."/>
            <person name="Larimer J."/>
            <person name="McCowan C."/>
            <person name="Murphy C."/>
            <person name="Pearson M."/>
            <person name="Poon T.W."/>
            <person name="Priest M."/>
            <person name="Roberts A."/>
            <person name="Saif S."/>
            <person name="Shea T."/>
            <person name="Sisk P."/>
            <person name="Sykes S."/>
            <person name="Wortman J."/>
            <person name="Nusbaum C."/>
            <person name="Birren B."/>
        </authorList>
    </citation>
    <scope>NUCLEOTIDE SEQUENCE [LARGE SCALE GENOMIC DNA]</scope>
    <source>
        <strain evidence="4">CM1001059</strain>
    </source>
</reference>
<reference evidence="3" key="2">
    <citation type="submission" date="2020-05" db="UniProtKB">
        <authorList>
            <consortium name="EnsemblMetazoa"/>
        </authorList>
    </citation>
    <scope>IDENTIFICATION</scope>
    <source>
        <strain evidence="3">CM1001059</strain>
    </source>
</reference>
<feature type="region of interest" description="Disordered" evidence="1">
    <location>
        <begin position="177"/>
        <end position="220"/>
    </location>
</feature>
<feature type="domain" description="C2H2-type" evidence="2">
    <location>
        <begin position="402"/>
        <end position="425"/>
    </location>
</feature>
<evidence type="ECO:0000313" key="3">
    <source>
        <dbReference type="EnsemblMetazoa" id="AMEC014919-PA"/>
    </source>
</evidence>
<protein>
    <recommendedName>
        <fullName evidence="2">C2H2-type domain-containing protein</fullName>
    </recommendedName>
</protein>
<dbReference type="VEuPathDB" id="VectorBase:AMEC014919"/>
<organism evidence="3 4">
    <name type="scientific">Anopheles melas</name>
    <dbReference type="NCBI Taxonomy" id="34690"/>
    <lineage>
        <taxon>Eukaryota</taxon>
        <taxon>Metazoa</taxon>
        <taxon>Ecdysozoa</taxon>
        <taxon>Arthropoda</taxon>
        <taxon>Hexapoda</taxon>
        <taxon>Insecta</taxon>
        <taxon>Pterygota</taxon>
        <taxon>Neoptera</taxon>
        <taxon>Endopterygota</taxon>
        <taxon>Diptera</taxon>
        <taxon>Nematocera</taxon>
        <taxon>Culicoidea</taxon>
        <taxon>Culicidae</taxon>
        <taxon>Anophelinae</taxon>
        <taxon>Anopheles</taxon>
    </lineage>
</organism>
<feature type="domain" description="C2H2-type" evidence="2">
    <location>
        <begin position="334"/>
        <end position="358"/>
    </location>
</feature>
<proteinExistence type="predicted"/>
<name>A0A182U6Q9_9DIPT</name>
<feature type="region of interest" description="Disordered" evidence="1">
    <location>
        <begin position="106"/>
        <end position="128"/>
    </location>
</feature>
<dbReference type="Proteomes" id="UP000075902">
    <property type="component" value="Unassembled WGS sequence"/>
</dbReference>
<feature type="compositionally biased region" description="Polar residues" evidence="1">
    <location>
        <begin position="177"/>
        <end position="187"/>
    </location>
</feature>
<evidence type="ECO:0000256" key="1">
    <source>
        <dbReference type="SAM" id="MobiDB-lite"/>
    </source>
</evidence>